<proteinExistence type="predicted"/>
<gene>
    <name evidence="2" type="ORF">Goarm_003312</name>
</gene>
<feature type="non-terminal residue" evidence="2">
    <location>
        <position position="65"/>
    </location>
</feature>
<evidence type="ECO:0000259" key="1">
    <source>
        <dbReference type="Pfam" id="PF13456"/>
    </source>
</evidence>
<organism evidence="2 3">
    <name type="scientific">Gossypium armourianum</name>
    <dbReference type="NCBI Taxonomy" id="34283"/>
    <lineage>
        <taxon>Eukaryota</taxon>
        <taxon>Viridiplantae</taxon>
        <taxon>Streptophyta</taxon>
        <taxon>Embryophyta</taxon>
        <taxon>Tracheophyta</taxon>
        <taxon>Spermatophyta</taxon>
        <taxon>Magnoliopsida</taxon>
        <taxon>eudicotyledons</taxon>
        <taxon>Gunneridae</taxon>
        <taxon>Pentapetalae</taxon>
        <taxon>rosids</taxon>
        <taxon>malvids</taxon>
        <taxon>Malvales</taxon>
        <taxon>Malvaceae</taxon>
        <taxon>Malvoideae</taxon>
        <taxon>Gossypium</taxon>
    </lineage>
</organism>
<evidence type="ECO:0000313" key="3">
    <source>
        <dbReference type="Proteomes" id="UP000593575"/>
    </source>
</evidence>
<protein>
    <recommendedName>
        <fullName evidence="1">RNase H type-1 domain-containing protein</fullName>
    </recommendedName>
</protein>
<comment type="caution">
    <text evidence="2">The sequence shown here is derived from an EMBL/GenBank/DDBJ whole genome shotgun (WGS) entry which is preliminary data.</text>
</comment>
<accession>A0A7J9K2R2</accession>
<dbReference type="InterPro" id="IPR002156">
    <property type="entry name" value="RNaseH_domain"/>
</dbReference>
<dbReference type="AlphaFoldDB" id="A0A7J9K2R2"/>
<reference evidence="2 3" key="1">
    <citation type="journal article" date="2019" name="Genome Biol. Evol.">
        <title>Insights into the evolution of the New World diploid cottons (Gossypium, subgenus Houzingenia) based on genome sequencing.</title>
        <authorList>
            <person name="Grover C.E."/>
            <person name="Arick M.A. 2nd"/>
            <person name="Thrash A."/>
            <person name="Conover J.L."/>
            <person name="Sanders W.S."/>
            <person name="Peterson D.G."/>
            <person name="Frelichowski J.E."/>
            <person name="Scheffler J.A."/>
            <person name="Scheffler B.E."/>
            <person name="Wendel J.F."/>
        </authorList>
    </citation>
    <scope>NUCLEOTIDE SEQUENCE [LARGE SCALE GENOMIC DNA]</scope>
    <source>
        <strain evidence="2">6</strain>
        <tissue evidence="2">Leaf</tissue>
    </source>
</reference>
<dbReference type="Pfam" id="PF13456">
    <property type="entry name" value="RVT_3"/>
    <property type="match status" value="1"/>
</dbReference>
<dbReference type="InterPro" id="IPR036397">
    <property type="entry name" value="RNaseH_sf"/>
</dbReference>
<dbReference type="EMBL" id="JABFAE010000011">
    <property type="protein sequence ID" value="MBA0840762.1"/>
    <property type="molecule type" value="Genomic_DNA"/>
</dbReference>
<evidence type="ECO:0000313" key="2">
    <source>
        <dbReference type="EMBL" id="MBA0840762.1"/>
    </source>
</evidence>
<dbReference type="GO" id="GO:0003676">
    <property type="term" value="F:nucleic acid binding"/>
    <property type="evidence" value="ECO:0007669"/>
    <property type="project" value="InterPro"/>
</dbReference>
<dbReference type="GO" id="GO:0004523">
    <property type="term" value="F:RNA-DNA hybrid ribonuclease activity"/>
    <property type="evidence" value="ECO:0007669"/>
    <property type="project" value="InterPro"/>
</dbReference>
<keyword evidence="3" id="KW-1185">Reference proteome</keyword>
<name>A0A7J9K2R2_9ROSI</name>
<dbReference type="Gene3D" id="3.30.420.10">
    <property type="entry name" value="Ribonuclease H-like superfamily/Ribonuclease H"/>
    <property type="match status" value="1"/>
</dbReference>
<feature type="domain" description="RNase H type-1" evidence="1">
    <location>
        <begin position="2"/>
        <end position="64"/>
    </location>
</feature>
<dbReference type="Proteomes" id="UP000593575">
    <property type="component" value="Unassembled WGS sequence"/>
</dbReference>
<sequence>MGFKQVILESDSKMTIKNITSPGEDYSEKRPVTWDVKAWARNFSDCCFEYTVRQGNSVAHALVEE</sequence>